<organism evidence="1 2">
    <name type="scientific">Elysia crispata</name>
    <name type="common">lettuce slug</name>
    <dbReference type="NCBI Taxonomy" id="231223"/>
    <lineage>
        <taxon>Eukaryota</taxon>
        <taxon>Metazoa</taxon>
        <taxon>Spiralia</taxon>
        <taxon>Lophotrochozoa</taxon>
        <taxon>Mollusca</taxon>
        <taxon>Gastropoda</taxon>
        <taxon>Heterobranchia</taxon>
        <taxon>Euthyneura</taxon>
        <taxon>Panpulmonata</taxon>
        <taxon>Sacoglossa</taxon>
        <taxon>Placobranchoidea</taxon>
        <taxon>Plakobranchidae</taxon>
        <taxon>Elysia</taxon>
    </lineage>
</organism>
<comment type="caution">
    <text evidence="1">The sequence shown here is derived from an EMBL/GenBank/DDBJ whole genome shotgun (WGS) entry which is preliminary data.</text>
</comment>
<accession>A0AAE1DQ69</accession>
<dbReference type="EMBL" id="JAWDGP010002895">
    <property type="protein sequence ID" value="KAK3778829.1"/>
    <property type="molecule type" value="Genomic_DNA"/>
</dbReference>
<reference evidence="1" key="1">
    <citation type="journal article" date="2023" name="G3 (Bethesda)">
        <title>A reference genome for the long-term kleptoplast-retaining sea slug Elysia crispata morphotype clarki.</title>
        <authorList>
            <person name="Eastman K.E."/>
            <person name="Pendleton A.L."/>
            <person name="Shaikh M.A."/>
            <person name="Suttiyut T."/>
            <person name="Ogas R."/>
            <person name="Tomko P."/>
            <person name="Gavelis G."/>
            <person name="Widhalm J.R."/>
            <person name="Wisecaver J.H."/>
        </authorList>
    </citation>
    <scope>NUCLEOTIDE SEQUENCE</scope>
    <source>
        <strain evidence="1">ECLA1</strain>
    </source>
</reference>
<gene>
    <name evidence="1" type="ORF">RRG08_013095</name>
</gene>
<name>A0AAE1DQ69_9GAST</name>
<protein>
    <submittedName>
        <fullName evidence="1">Uncharacterized protein</fullName>
    </submittedName>
</protein>
<sequence length="226" mass="25509">MVHVLTLCSSPNDSWLGESLGVGFTTTCRKSPNYTPQSVRFGLFCFEFLWIRSQQRLSLVVTKFYCVLAGSRHTRECDDPNLVSATAAAADPGRGDITGLNVRERRLSQAFGWTDRHHRKSSSNDRRINDVQVSAVSGNRLYAVWRQRGKVHCDGTLSLRSSRRHSVKTVPLQSGRSSSWRQEVRPRVIVINEACTPPLHVITSMWDSCYLRPEEPVRKVPHSDAS</sequence>
<proteinExistence type="predicted"/>
<dbReference type="Proteomes" id="UP001283361">
    <property type="component" value="Unassembled WGS sequence"/>
</dbReference>
<evidence type="ECO:0000313" key="2">
    <source>
        <dbReference type="Proteomes" id="UP001283361"/>
    </source>
</evidence>
<evidence type="ECO:0000313" key="1">
    <source>
        <dbReference type="EMBL" id="KAK3778829.1"/>
    </source>
</evidence>
<dbReference type="AlphaFoldDB" id="A0AAE1DQ69"/>
<keyword evidence="2" id="KW-1185">Reference proteome</keyword>